<dbReference type="InterPro" id="IPR006311">
    <property type="entry name" value="TAT_signal"/>
</dbReference>
<dbReference type="PROSITE" id="PS51790">
    <property type="entry name" value="MSRB"/>
    <property type="match status" value="1"/>
</dbReference>
<evidence type="ECO:0000313" key="10">
    <source>
        <dbReference type="EMBL" id="CAB3862889.1"/>
    </source>
</evidence>
<evidence type="ECO:0000256" key="8">
    <source>
        <dbReference type="SAM" id="SignalP"/>
    </source>
</evidence>
<evidence type="ECO:0000313" key="11">
    <source>
        <dbReference type="Proteomes" id="UP000494105"/>
    </source>
</evidence>
<dbReference type="Proteomes" id="UP000494105">
    <property type="component" value="Unassembled WGS sequence"/>
</dbReference>
<dbReference type="EMBL" id="CADILD010000002">
    <property type="protein sequence ID" value="CAB3862889.1"/>
    <property type="molecule type" value="Genomic_DNA"/>
</dbReference>
<gene>
    <name evidence="10" type="primary">msrB_1</name>
    <name evidence="10" type="ORF">LMG1861_02354</name>
</gene>
<dbReference type="FunFam" id="2.170.150.20:FF:000001">
    <property type="entry name" value="Peptide methionine sulfoxide reductase MsrB"/>
    <property type="match status" value="1"/>
</dbReference>
<dbReference type="InterPro" id="IPR011057">
    <property type="entry name" value="Mss4-like_sf"/>
</dbReference>
<sequence length="166" mass="18114">MTLNRRHFLSLGGAAALAAGLAPWLTPRGASAAATTTFPYTLTDEQWRARLTPAQYQVLRREGTERPYTSPLNDEHRQGTFACAGCEQHLFSSNTKFDSGTGWPSFWQPLEHAVGETRDTSFGMVRTAVYCANCGGHLGHVFDDGPRPTGLRYCMNGVAMSFAPQG</sequence>
<accession>A0A6S7CUF2</accession>
<dbReference type="NCBIfam" id="TIGR00357">
    <property type="entry name" value="peptide-methionine (R)-S-oxide reductase MsrB"/>
    <property type="match status" value="1"/>
</dbReference>
<dbReference type="PANTHER" id="PTHR10173:SF57">
    <property type="entry name" value="PEPTIDE-METHIONINE (R)-S-OXIDE REDUCTASE"/>
    <property type="match status" value="1"/>
</dbReference>
<evidence type="ECO:0000256" key="7">
    <source>
        <dbReference type="ARBA" id="ARBA00048488"/>
    </source>
</evidence>
<dbReference type="GO" id="GO:0005737">
    <property type="term" value="C:cytoplasm"/>
    <property type="evidence" value="ECO:0007669"/>
    <property type="project" value="TreeGrafter"/>
</dbReference>
<keyword evidence="8" id="KW-0732">Signal</keyword>
<dbReference type="InterPro" id="IPR002579">
    <property type="entry name" value="Met_Sox_Rdtase_MsrB_dom"/>
</dbReference>
<evidence type="ECO:0000259" key="9">
    <source>
        <dbReference type="PROSITE" id="PS51790"/>
    </source>
</evidence>
<dbReference type="AlphaFoldDB" id="A0A6S7CUF2"/>
<dbReference type="NCBIfam" id="TIGR01409">
    <property type="entry name" value="TAT_signal_seq"/>
    <property type="match status" value="1"/>
</dbReference>
<dbReference type="Pfam" id="PF01641">
    <property type="entry name" value="SelR"/>
    <property type="match status" value="1"/>
</dbReference>
<proteinExistence type="inferred from homology"/>
<evidence type="ECO:0000256" key="6">
    <source>
        <dbReference type="ARBA" id="ARBA00023002"/>
    </source>
</evidence>
<dbReference type="InterPro" id="IPR019546">
    <property type="entry name" value="TAT_signal_bac_arc"/>
</dbReference>
<comment type="catalytic activity">
    <reaction evidence="7">
        <text>L-methionyl-[protein] + [thioredoxin]-disulfide + H2O = L-methionyl-(R)-S-oxide-[protein] + [thioredoxin]-dithiol</text>
        <dbReference type="Rhea" id="RHEA:24164"/>
        <dbReference type="Rhea" id="RHEA-COMP:10698"/>
        <dbReference type="Rhea" id="RHEA-COMP:10700"/>
        <dbReference type="Rhea" id="RHEA-COMP:12313"/>
        <dbReference type="Rhea" id="RHEA-COMP:12314"/>
        <dbReference type="ChEBI" id="CHEBI:15377"/>
        <dbReference type="ChEBI" id="CHEBI:16044"/>
        <dbReference type="ChEBI" id="CHEBI:29950"/>
        <dbReference type="ChEBI" id="CHEBI:45764"/>
        <dbReference type="ChEBI" id="CHEBI:50058"/>
        <dbReference type="EC" id="1.8.4.12"/>
    </reaction>
</comment>
<protein>
    <recommendedName>
        <fullName evidence="3">peptide-methionine (R)-S-oxide reductase</fullName>
        <ecNumber evidence="3">1.8.4.12</ecNumber>
    </recommendedName>
</protein>
<evidence type="ECO:0000256" key="3">
    <source>
        <dbReference type="ARBA" id="ARBA00012499"/>
    </source>
</evidence>
<evidence type="ECO:0000256" key="4">
    <source>
        <dbReference type="ARBA" id="ARBA00022723"/>
    </source>
</evidence>
<dbReference type="GO" id="GO:0006979">
    <property type="term" value="P:response to oxidative stress"/>
    <property type="evidence" value="ECO:0007669"/>
    <property type="project" value="InterPro"/>
</dbReference>
<evidence type="ECO:0000256" key="1">
    <source>
        <dbReference type="ARBA" id="ARBA00001947"/>
    </source>
</evidence>
<dbReference type="PROSITE" id="PS51318">
    <property type="entry name" value="TAT"/>
    <property type="match status" value="1"/>
</dbReference>
<comment type="similarity">
    <text evidence="2">Belongs to the MsrB Met sulfoxide reductase family.</text>
</comment>
<dbReference type="RefSeq" id="WP_175128443.1">
    <property type="nucleotide sequence ID" value="NZ_CADILD010000002.1"/>
</dbReference>
<dbReference type="Gene3D" id="2.170.150.20">
    <property type="entry name" value="Peptide methionine sulfoxide reductase"/>
    <property type="match status" value="1"/>
</dbReference>
<dbReference type="EC" id="1.8.4.12" evidence="3"/>
<keyword evidence="6 10" id="KW-0560">Oxidoreductase</keyword>
<keyword evidence="5" id="KW-0862">Zinc</keyword>
<dbReference type="InterPro" id="IPR028427">
    <property type="entry name" value="Met_Sox_Rdtase_MsrB"/>
</dbReference>
<dbReference type="SUPFAM" id="SSF51316">
    <property type="entry name" value="Mss4-like"/>
    <property type="match status" value="1"/>
</dbReference>
<feature type="chain" id="PRO_5028893581" description="peptide-methionine (R)-S-oxide reductase" evidence="8">
    <location>
        <begin position="33"/>
        <end position="166"/>
    </location>
</feature>
<dbReference type="GO" id="GO:0046872">
    <property type="term" value="F:metal ion binding"/>
    <property type="evidence" value="ECO:0007669"/>
    <property type="project" value="UniProtKB-KW"/>
</dbReference>
<keyword evidence="4" id="KW-0479">Metal-binding</keyword>
<dbReference type="GO" id="GO:0033743">
    <property type="term" value="F:peptide-methionine (R)-S-oxide reductase activity"/>
    <property type="evidence" value="ECO:0007669"/>
    <property type="project" value="UniProtKB-EC"/>
</dbReference>
<organism evidence="10 11">
    <name type="scientific">Achromobacter piechaudii</name>
    <dbReference type="NCBI Taxonomy" id="72556"/>
    <lineage>
        <taxon>Bacteria</taxon>
        <taxon>Pseudomonadati</taxon>
        <taxon>Pseudomonadota</taxon>
        <taxon>Betaproteobacteria</taxon>
        <taxon>Burkholderiales</taxon>
        <taxon>Alcaligenaceae</taxon>
        <taxon>Achromobacter</taxon>
    </lineage>
</organism>
<evidence type="ECO:0000256" key="5">
    <source>
        <dbReference type="ARBA" id="ARBA00022833"/>
    </source>
</evidence>
<feature type="domain" description="MsrB" evidence="9">
    <location>
        <begin position="44"/>
        <end position="165"/>
    </location>
</feature>
<comment type="cofactor">
    <cofactor evidence="1">
        <name>Zn(2+)</name>
        <dbReference type="ChEBI" id="CHEBI:29105"/>
    </cofactor>
</comment>
<dbReference type="GO" id="GO:0030091">
    <property type="term" value="P:protein repair"/>
    <property type="evidence" value="ECO:0007669"/>
    <property type="project" value="InterPro"/>
</dbReference>
<name>A0A6S7CUF2_9BURK</name>
<evidence type="ECO:0000256" key="2">
    <source>
        <dbReference type="ARBA" id="ARBA00007174"/>
    </source>
</evidence>
<feature type="signal peptide" evidence="8">
    <location>
        <begin position="1"/>
        <end position="32"/>
    </location>
</feature>
<dbReference type="PANTHER" id="PTHR10173">
    <property type="entry name" value="METHIONINE SULFOXIDE REDUCTASE"/>
    <property type="match status" value="1"/>
</dbReference>
<reference evidence="10 11" key="1">
    <citation type="submission" date="2020-04" db="EMBL/GenBank/DDBJ databases">
        <authorList>
            <person name="De Canck E."/>
        </authorList>
    </citation>
    <scope>NUCLEOTIDE SEQUENCE [LARGE SCALE GENOMIC DNA]</scope>
    <source>
        <strain evidence="10 11">LMG 1861</strain>
    </source>
</reference>